<name>A0ABX3NN28_9BACT</name>
<comment type="caution">
    <text evidence="2">The sequence shown here is derived from an EMBL/GenBank/DDBJ whole genome shotgun (WGS) entry which is preliminary data.</text>
</comment>
<dbReference type="Proteomes" id="UP000192277">
    <property type="component" value="Unassembled WGS sequence"/>
</dbReference>
<keyword evidence="1" id="KW-0472">Membrane</keyword>
<reference evidence="2 3" key="1">
    <citation type="submission" date="2016-04" db="EMBL/GenBank/DDBJ databases">
        <authorList>
            <person name="Chen L."/>
            <person name="Zhuang W."/>
            <person name="Wang G."/>
        </authorList>
    </citation>
    <scope>NUCLEOTIDE SEQUENCE [LARGE SCALE GENOMIC DNA]</scope>
    <source>
        <strain evidence="3">GR20</strain>
    </source>
</reference>
<organism evidence="2 3">
    <name type="scientific">Niastella koreensis</name>
    <dbReference type="NCBI Taxonomy" id="354356"/>
    <lineage>
        <taxon>Bacteria</taxon>
        <taxon>Pseudomonadati</taxon>
        <taxon>Bacteroidota</taxon>
        <taxon>Chitinophagia</taxon>
        <taxon>Chitinophagales</taxon>
        <taxon>Chitinophagaceae</taxon>
        <taxon>Niastella</taxon>
    </lineage>
</organism>
<keyword evidence="1" id="KW-0812">Transmembrane</keyword>
<gene>
    <name evidence="2" type="ORF">A4D02_14645</name>
</gene>
<proteinExistence type="predicted"/>
<dbReference type="RefSeq" id="WP_014217950.1">
    <property type="nucleotide sequence ID" value="NZ_LWBO01000077.1"/>
</dbReference>
<evidence type="ECO:0000313" key="3">
    <source>
        <dbReference type="Proteomes" id="UP000192277"/>
    </source>
</evidence>
<protein>
    <submittedName>
        <fullName evidence="2">Uncharacterized protein</fullName>
    </submittedName>
</protein>
<sequence>MSLSYIFIILIGLSIPFILIRFLIVRKKNIPAELFARALQDENSGHFKEAVITYESALDEVKKIKFNSNLEKKIIEKIKLMHTVIEYQNSHRFSK</sequence>
<keyword evidence="1" id="KW-1133">Transmembrane helix</keyword>
<keyword evidence="3" id="KW-1185">Reference proteome</keyword>
<feature type="transmembrane region" description="Helical" evidence="1">
    <location>
        <begin position="6"/>
        <end position="24"/>
    </location>
</feature>
<evidence type="ECO:0000313" key="2">
    <source>
        <dbReference type="EMBL" id="OQP40166.1"/>
    </source>
</evidence>
<dbReference type="EMBL" id="LWBO01000077">
    <property type="protein sequence ID" value="OQP40166.1"/>
    <property type="molecule type" value="Genomic_DNA"/>
</dbReference>
<accession>A0ABX3NN28</accession>
<evidence type="ECO:0000256" key="1">
    <source>
        <dbReference type="SAM" id="Phobius"/>
    </source>
</evidence>